<feature type="non-terminal residue" evidence="1">
    <location>
        <position position="72"/>
    </location>
</feature>
<comment type="caution">
    <text evidence="1">The sequence shown here is derived from an EMBL/GenBank/DDBJ whole genome shotgun (WGS) entry which is preliminary data.</text>
</comment>
<gene>
    <name evidence="1" type="ORF">MGSAQ_001140</name>
</gene>
<name>A0A1B6NV74_9ZZZZ</name>
<reference evidence="1" key="1">
    <citation type="submission" date="2013-11" db="EMBL/GenBank/DDBJ databases">
        <title>Microbial diversity, functional groups and degradation webs in Northern and Southern Mediterranean and Red Sea marine crude oil polluted sites.</title>
        <authorList>
            <person name="Daffonchio D."/>
            <person name="Mapelli F."/>
            <person name="Ferrer M."/>
            <person name="Richter M."/>
            <person name="Cherif A."/>
            <person name="Malkawi H.I."/>
            <person name="Yakimov M.M."/>
            <person name="Abdel-Fattah Y.R."/>
            <person name="Blaghen M."/>
            <person name="Golyshin P.N."/>
            <person name="Kalogerakis N."/>
            <person name="Boon N."/>
            <person name="Magagnini M."/>
            <person name="Fava F."/>
        </authorList>
    </citation>
    <scope>NUCLEOTIDE SEQUENCE</scope>
</reference>
<dbReference type="EMBL" id="AYSL01000590">
    <property type="protein sequence ID" value="KTF07364.1"/>
    <property type="molecule type" value="Genomic_DNA"/>
</dbReference>
<proteinExistence type="predicted"/>
<sequence>MTRLMEIPRQNGKSTLFKRIAAIDPRAKDLTQDIFKGHAKRFKWAVVDTEGRARLFINKPRLTGAYSNIGKD</sequence>
<accession>A0A1B6NV74</accession>
<dbReference type="AlphaFoldDB" id="A0A1B6NV74"/>
<organism evidence="1">
    <name type="scientific">marine sediment metagenome</name>
    <dbReference type="NCBI Taxonomy" id="412755"/>
    <lineage>
        <taxon>unclassified sequences</taxon>
        <taxon>metagenomes</taxon>
        <taxon>ecological metagenomes</taxon>
    </lineage>
</organism>
<protein>
    <submittedName>
        <fullName evidence="1">Uncharacterized protein</fullName>
    </submittedName>
</protein>
<evidence type="ECO:0000313" key="1">
    <source>
        <dbReference type="EMBL" id="KTF07364.1"/>
    </source>
</evidence>